<accession>T1DRN7</accession>
<dbReference type="EMBL" id="BAOU01000015">
    <property type="protein sequence ID" value="GAD04939.1"/>
    <property type="molecule type" value="Genomic_DNA"/>
</dbReference>
<evidence type="ECO:0000313" key="1">
    <source>
        <dbReference type="EMBL" id="GAD04939.1"/>
    </source>
</evidence>
<sequence>MFRFITRLVEERTPYYTFPSLRAEYANTPTNWSFRELELIFRIVDQMHIRSCLLLAKDPSLVEKYVRAASSKIELEQVQHLDNSIEKKPSSGFFDLIVLEDLNLASDQASICDSLLSKSDEQMLVINLRSESCFSLWGHLLESPDISVSIDLGRIGMAFTHSRLHKRHYNAFI</sequence>
<gene>
    <name evidence="1" type="ORF">PORCRE_636</name>
</gene>
<organism evidence="1 2">
    <name type="scientific">Porphyromonas crevioricanis JCM 15906</name>
    <dbReference type="NCBI Taxonomy" id="1305617"/>
    <lineage>
        <taxon>Bacteria</taxon>
        <taxon>Pseudomonadati</taxon>
        <taxon>Bacteroidota</taxon>
        <taxon>Bacteroidia</taxon>
        <taxon>Bacteroidales</taxon>
        <taxon>Porphyromonadaceae</taxon>
        <taxon>Porphyromonas</taxon>
    </lineage>
</organism>
<reference evidence="1 2" key="2">
    <citation type="journal article" date="2013" name="Genome Announc.">
        <title>Draft Genome Sequences of Porphyromonas crevioricanis JCM 15906T and Porphyromonas cansulci JCM 13913T Isolated from a Canine Oral Cavity.</title>
        <authorList>
            <person name="Sakamoto M."/>
            <person name="Tanaka N."/>
            <person name="Shiwa Y."/>
            <person name="Yoshikawa H."/>
            <person name="Ohkuma M."/>
        </authorList>
    </citation>
    <scope>NUCLEOTIDE SEQUENCE [LARGE SCALE GENOMIC DNA]</scope>
    <source>
        <strain evidence="1 2">JCM 15906</strain>
    </source>
</reference>
<evidence type="ECO:0000313" key="2">
    <source>
        <dbReference type="Proteomes" id="UP000018031"/>
    </source>
</evidence>
<dbReference type="Proteomes" id="UP000018031">
    <property type="component" value="Unassembled WGS sequence"/>
</dbReference>
<proteinExistence type="predicted"/>
<name>T1DRN7_9PORP</name>
<reference evidence="2" key="1">
    <citation type="journal article" date="2013" name="Genome">
        <title>Draft Genome Sequences of Porphyromonas crevioricanis JCM 15906T and Porphyromonas cansulci JCM 13913T Isolated from a Canine Oral Cavity.</title>
        <authorList>
            <person name="Sakamoto M."/>
            <person name="Tanaka N."/>
            <person name="Shiwa Y."/>
            <person name="Yoshikawa H."/>
            <person name="Ohkuma M."/>
        </authorList>
    </citation>
    <scope>NUCLEOTIDE SEQUENCE [LARGE SCALE GENOMIC DNA]</scope>
    <source>
        <strain evidence="2">JCM 15906</strain>
    </source>
</reference>
<dbReference type="AlphaFoldDB" id="T1DRN7"/>
<protein>
    <submittedName>
        <fullName evidence="1">Uncharacterized protein</fullName>
    </submittedName>
</protein>
<comment type="caution">
    <text evidence="1">The sequence shown here is derived from an EMBL/GenBank/DDBJ whole genome shotgun (WGS) entry which is preliminary data.</text>
</comment>